<dbReference type="InterPro" id="IPR036236">
    <property type="entry name" value="Znf_C2H2_sf"/>
</dbReference>
<dbReference type="PANTHER" id="PTHR46481:SF10">
    <property type="entry name" value="ZINC FINGER BED DOMAIN-CONTAINING PROTEIN 39"/>
    <property type="match status" value="1"/>
</dbReference>
<keyword evidence="6" id="KW-0238">DNA-binding</keyword>
<dbReference type="PROSITE" id="PS50808">
    <property type="entry name" value="ZF_BED"/>
    <property type="match status" value="1"/>
</dbReference>
<keyword evidence="2" id="KW-0479">Metal-binding</keyword>
<organism evidence="12 13">
    <name type="scientific">Chilo suppressalis</name>
    <name type="common">Asiatic rice borer moth</name>
    <dbReference type="NCBI Taxonomy" id="168631"/>
    <lineage>
        <taxon>Eukaryota</taxon>
        <taxon>Metazoa</taxon>
        <taxon>Ecdysozoa</taxon>
        <taxon>Arthropoda</taxon>
        <taxon>Hexapoda</taxon>
        <taxon>Insecta</taxon>
        <taxon>Pterygota</taxon>
        <taxon>Neoptera</taxon>
        <taxon>Endopterygota</taxon>
        <taxon>Lepidoptera</taxon>
        <taxon>Glossata</taxon>
        <taxon>Ditrysia</taxon>
        <taxon>Pyraloidea</taxon>
        <taxon>Crambidae</taxon>
        <taxon>Crambinae</taxon>
        <taxon>Chilo</taxon>
    </lineage>
</organism>
<dbReference type="Pfam" id="PF05699">
    <property type="entry name" value="Dimer_Tnp_hAT"/>
    <property type="match status" value="1"/>
</dbReference>
<evidence type="ECO:0000256" key="10">
    <source>
        <dbReference type="SAM" id="MobiDB-lite"/>
    </source>
</evidence>
<evidence type="ECO:0000256" key="3">
    <source>
        <dbReference type="ARBA" id="ARBA00022771"/>
    </source>
</evidence>
<evidence type="ECO:0000256" key="9">
    <source>
        <dbReference type="PROSITE-ProRule" id="PRU00027"/>
    </source>
</evidence>
<dbReference type="PANTHER" id="PTHR46481">
    <property type="entry name" value="ZINC FINGER BED DOMAIN-CONTAINING PROTEIN 4"/>
    <property type="match status" value="1"/>
</dbReference>
<keyword evidence="13" id="KW-1185">Reference proteome</keyword>
<evidence type="ECO:0000313" key="12">
    <source>
        <dbReference type="EMBL" id="CAH0407647.1"/>
    </source>
</evidence>
<evidence type="ECO:0000256" key="8">
    <source>
        <dbReference type="ARBA" id="ARBA00023242"/>
    </source>
</evidence>
<dbReference type="SUPFAM" id="SSF140996">
    <property type="entry name" value="Hermes dimerisation domain"/>
    <property type="match status" value="1"/>
</dbReference>
<keyword evidence="4" id="KW-0862">Zinc</keyword>
<dbReference type="Pfam" id="PF02892">
    <property type="entry name" value="zf-BED"/>
    <property type="match status" value="1"/>
</dbReference>
<proteinExistence type="predicted"/>
<dbReference type="Proteomes" id="UP001153292">
    <property type="component" value="Chromosome 9"/>
</dbReference>
<evidence type="ECO:0000256" key="2">
    <source>
        <dbReference type="ARBA" id="ARBA00022723"/>
    </source>
</evidence>
<keyword evidence="7" id="KW-0804">Transcription</keyword>
<evidence type="ECO:0000256" key="5">
    <source>
        <dbReference type="ARBA" id="ARBA00023015"/>
    </source>
</evidence>
<dbReference type="InterPro" id="IPR012337">
    <property type="entry name" value="RNaseH-like_sf"/>
</dbReference>
<dbReference type="InterPro" id="IPR052035">
    <property type="entry name" value="ZnF_BED_domain_contain"/>
</dbReference>
<name>A0ABN8BCB5_CHISP</name>
<evidence type="ECO:0000259" key="11">
    <source>
        <dbReference type="PROSITE" id="PS50808"/>
    </source>
</evidence>
<evidence type="ECO:0000313" key="13">
    <source>
        <dbReference type="Proteomes" id="UP001153292"/>
    </source>
</evidence>
<feature type="region of interest" description="Disordered" evidence="10">
    <location>
        <begin position="489"/>
        <end position="510"/>
    </location>
</feature>
<evidence type="ECO:0000256" key="7">
    <source>
        <dbReference type="ARBA" id="ARBA00023163"/>
    </source>
</evidence>
<dbReference type="SMART" id="SM00614">
    <property type="entry name" value="ZnF_BED"/>
    <property type="match status" value="1"/>
</dbReference>
<keyword evidence="5" id="KW-0805">Transcription regulation</keyword>
<feature type="domain" description="BED-type" evidence="11">
    <location>
        <begin position="5"/>
        <end position="56"/>
    </location>
</feature>
<evidence type="ECO:0000256" key="4">
    <source>
        <dbReference type="ARBA" id="ARBA00022833"/>
    </source>
</evidence>
<keyword evidence="8" id="KW-0539">Nucleus</keyword>
<dbReference type="SUPFAM" id="SSF53098">
    <property type="entry name" value="Ribonuclease H-like"/>
    <property type="match status" value="1"/>
</dbReference>
<feature type="region of interest" description="Disordered" evidence="10">
    <location>
        <begin position="68"/>
        <end position="88"/>
    </location>
</feature>
<dbReference type="InterPro" id="IPR003656">
    <property type="entry name" value="Znf_BED"/>
</dbReference>
<sequence length="619" mass="69989">MATKRKYSPLWTHFEEVAEKKARCLYCSKAIAFSSSSIGSLSRHMKALHPTVNINDKRQDRVDNEETAVQNTNSRCIPPDNTAGKSTTSIPAMTSIRNTTNIQNYIIVKRPIPINRVQQLDEQLIIMIAKGYHAFRLVEEPEFKKFTEMLNPSYSLPTRKTLSDSILPKLYNKLLEASKIKIAGATAICITTDGWTSTVNDGFIAITAHYIEQENSTIHSVMIGCINFEERHTSANLKDFLHQKFVEWGIQHKIGAVVSDNAANIVGAVQLGGWRSIRCFAHCLNLVVQQSLISISATVTKVKHVVEYFHRSIPGAKKLCEIQQQMNLTPLKLKQDVVTRWNSTFEMLQRFLQIKSAVIATLALMRDDLALSQDDWIIIENALPILKIFNDVTVEISGEKYVTASKYIVFCKLINIKLIKLPESEITPIKNLIADLKTHMLQRFHDIESNVLLCEATILDPRFKKNGFSDPRKYERAASHLKQKIGAADATPASSEHVDEDNSDVPPAPSEAANSIWAEFDVEVSKLVPQNSLAAGIVEFDKYIQEPLITRLENPLSWWKERKAVYPRLYAYMLKRLNITATSVPCERVFSKAGLTLNERRTRLTTKKLSQLMFISCNI</sequence>
<gene>
    <name evidence="12" type="ORF">CHILSU_LOCUS11049</name>
</gene>
<dbReference type="SUPFAM" id="SSF57667">
    <property type="entry name" value="beta-beta-alpha zinc fingers"/>
    <property type="match status" value="1"/>
</dbReference>
<dbReference type="EMBL" id="OU963902">
    <property type="protein sequence ID" value="CAH0407647.1"/>
    <property type="molecule type" value="Genomic_DNA"/>
</dbReference>
<keyword evidence="3 9" id="KW-0863">Zinc-finger</keyword>
<protein>
    <recommendedName>
        <fullName evidence="11">BED-type domain-containing protein</fullName>
    </recommendedName>
</protein>
<comment type="subcellular location">
    <subcellularLocation>
        <location evidence="1">Nucleus</location>
    </subcellularLocation>
</comment>
<dbReference type="InterPro" id="IPR008906">
    <property type="entry name" value="HATC_C_dom"/>
</dbReference>
<evidence type="ECO:0000256" key="1">
    <source>
        <dbReference type="ARBA" id="ARBA00004123"/>
    </source>
</evidence>
<reference evidence="12" key="1">
    <citation type="submission" date="2021-12" db="EMBL/GenBank/DDBJ databases">
        <authorList>
            <person name="King R."/>
        </authorList>
    </citation>
    <scope>NUCLEOTIDE SEQUENCE</scope>
</reference>
<accession>A0ABN8BCB5</accession>
<evidence type="ECO:0000256" key="6">
    <source>
        <dbReference type="ARBA" id="ARBA00023125"/>
    </source>
</evidence>